<gene>
    <name evidence="1" type="ORF">F7231_11515</name>
</gene>
<evidence type="ECO:0000313" key="2">
    <source>
        <dbReference type="Proteomes" id="UP000606008"/>
    </source>
</evidence>
<comment type="caution">
    <text evidence="1">The sequence shown here is derived from an EMBL/GenBank/DDBJ whole genome shotgun (WGS) entry which is preliminary data.</text>
</comment>
<proteinExistence type="predicted"/>
<dbReference type="EMBL" id="WAEL01000004">
    <property type="protein sequence ID" value="NID10797.1"/>
    <property type="molecule type" value="Genomic_DNA"/>
</dbReference>
<dbReference type="RefSeq" id="WP_085413833.1">
    <property type="nucleotide sequence ID" value="NZ_WAEL01000004.1"/>
</dbReference>
<protein>
    <submittedName>
        <fullName evidence="1">DUF2490 domain-containing protein</fullName>
    </submittedName>
</protein>
<dbReference type="Proteomes" id="UP000606008">
    <property type="component" value="Unassembled WGS sequence"/>
</dbReference>
<evidence type="ECO:0000313" key="1">
    <source>
        <dbReference type="EMBL" id="NID10797.1"/>
    </source>
</evidence>
<reference evidence="2" key="2">
    <citation type="submission" date="2023-07" db="EMBL/GenBank/DDBJ databases">
        <authorList>
            <person name="Jung D.-H."/>
        </authorList>
    </citation>
    <scope>NUCLEOTIDE SEQUENCE [LARGE SCALE GENOMIC DNA]</scope>
    <source>
        <strain evidence="2">JA-25</strain>
    </source>
</reference>
<reference evidence="2" key="1">
    <citation type="submission" date="2019-09" db="EMBL/GenBank/DDBJ databases">
        <authorList>
            <person name="Jung D.-H."/>
        </authorList>
    </citation>
    <scope>NUCLEOTIDE SEQUENCE [LARGE SCALE GENOMIC DNA]</scope>
    <source>
        <strain evidence="2">JA-25</strain>
    </source>
</reference>
<dbReference type="InterPro" id="IPR019619">
    <property type="entry name" value="DUF2490"/>
</dbReference>
<dbReference type="Pfam" id="PF10677">
    <property type="entry name" value="DUF2490"/>
    <property type="match status" value="1"/>
</dbReference>
<sequence length="264" mass="30958">MSVNRFGWARSGLIVFFCMLIGRVSAQSRVLDHQAIGWYVYNGDHKVSEKWAIHTEYQWRRIELIRAWQQSLARLGVVRTLTDRVKLGAGYTYFTTFPYGRYPQADAGVPYSEHRLHEDIQLKETYGRLSLTHRFRLEQRWLATLAEQNPRQVADWEFQHRIRYQVAGELPLHGQTIDDKELYVNFFDEVFVGFGQNVGQNVFNQNRLSAGLGYQFSENCQLELNYLNQVVQHADLDPDTGKPVFELNNGFRLNLIYNIDFTKR</sequence>
<keyword evidence="2" id="KW-1185">Reference proteome</keyword>
<name>A0ABX0QFI7_9BACT</name>
<accession>A0ABX0QFI7</accession>
<organism evidence="1 2">
    <name type="scientific">Fibrivirga algicola</name>
    <dbReference type="NCBI Taxonomy" id="2950420"/>
    <lineage>
        <taxon>Bacteria</taxon>
        <taxon>Pseudomonadati</taxon>
        <taxon>Bacteroidota</taxon>
        <taxon>Cytophagia</taxon>
        <taxon>Cytophagales</taxon>
        <taxon>Spirosomataceae</taxon>
        <taxon>Fibrivirga</taxon>
    </lineage>
</organism>